<dbReference type="RefSeq" id="WP_095417345.1">
    <property type="nucleotide sequence ID" value="NZ_CP022989.1"/>
</dbReference>
<protein>
    <submittedName>
        <fullName evidence="3">Conjugal transfer protein TraR</fullName>
    </submittedName>
</protein>
<keyword evidence="4" id="KW-1185">Reference proteome</keyword>
<organism evidence="3 4">
    <name type="scientific">Paraburkholderia aromaticivorans</name>
    <dbReference type="NCBI Taxonomy" id="2026199"/>
    <lineage>
        <taxon>Bacteria</taxon>
        <taxon>Pseudomonadati</taxon>
        <taxon>Pseudomonadota</taxon>
        <taxon>Betaproteobacteria</taxon>
        <taxon>Burkholderiales</taxon>
        <taxon>Burkholderiaceae</taxon>
        <taxon>Paraburkholderia</taxon>
    </lineage>
</organism>
<evidence type="ECO:0000256" key="1">
    <source>
        <dbReference type="PROSITE-ProRule" id="PRU00510"/>
    </source>
</evidence>
<sequence>MAAQQGELDEAFIAQQRERLEALRRELLGGEETTLADEQAAQEQHGDEAEEFEDEAQSMAQREVNQALRDVNDQRIADIERALQKIKDGTYGISDESGLPIPRARLEVTPEAIFTVEEQSRRESGK</sequence>
<evidence type="ECO:0000256" key="2">
    <source>
        <dbReference type="SAM" id="MobiDB-lite"/>
    </source>
</evidence>
<dbReference type="OrthoDB" id="1121111at2"/>
<dbReference type="Proteomes" id="UP000215158">
    <property type="component" value="Chromosome 1"/>
</dbReference>
<dbReference type="EMBL" id="CP022989">
    <property type="protein sequence ID" value="ASV97060.1"/>
    <property type="molecule type" value="Genomic_DNA"/>
</dbReference>
<reference evidence="3 4" key="1">
    <citation type="submission" date="2017-08" db="EMBL/GenBank/DDBJ databases">
        <title>Identification and genetic characteristics of simultaneous BTEX- and naphthalene-degrading Paraburkholderia sp. BN5 isolated from petroleum-contaminated soil.</title>
        <authorList>
            <person name="Lee Y."/>
            <person name="Jeon C.O."/>
        </authorList>
    </citation>
    <scope>NUCLEOTIDE SEQUENCE [LARGE SCALE GENOMIC DNA]</scope>
    <source>
        <strain evidence="3 4">BN5</strain>
    </source>
</reference>
<dbReference type="PANTHER" id="PTHR33823">
    <property type="entry name" value="RNA POLYMERASE-BINDING TRANSCRIPTION FACTOR DKSA-RELATED"/>
    <property type="match status" value="1"/>
</dbReference>
<feature type="region of interest" description="Disordered" evidence="2">
    <location>
        <begin position="30"/>
        <end position="62"/>
    </location>
</feature>
<name>A0A248VDU4_9BURK</name>
<dbReference type="PROSITE" id="PS51128">
    <property type="entry name" value="ZF_DKSA_2"/>
    <property type="match status" value="1"/>
</dbReference>
<dbReference type="KEGG" id="parb:CJU94_02070"/>
<dbReference type="InterPro" id="IPR037187">
    <property type="entry name" value="DnaK_N"/>
</dbReference>
<evidence type="ECO:0000313" key="4">
    <source>
        <dbReference type="Proteomes" id="UP000215158"/>
    </source>
</evidence>
<proteinExistence type="predicted"/>
<dbReference type="Gene3D" id="1.20.120.910">
    <property type="entry name" value="DksA, coiled-coil domain"/>
    <property type="match status" value="1"/>
</dbReference>
<dbReference type="PANTHER" id="PTHR33823:SF4">
    <property type="entry name" value="GENERAL STRESS PROTEIN 16O"/>
    <property type="match status" value="1"/>
</dbReference>
<dbReference type="AlphaFoldDB" id="A0A248VDU4"/>
<dbReference type="SUPFAM" id="SSF109635">
    <property type="entry name" value="DnaK suppressor protein DksA, alpha-hairpin domain"/>
    <property type="match status" value="1"/>
</dbReference>
<evidence type="ECO:0000313" key="3">
    <source>
        <dbReference type="EMBL" id="ASV97060.1"/>
    </source>
</evidence>
<accession>A0A248VDU4</accession>
<feature type="zinc finger region" description="dksA C4-type" evidence="1">
    <location>
        <begin position="94"/>
        <end position="118"/>
    </location>
</feature>
<gene>
    <name evidence="3" type="ORF">CJU94_02070</name>
</gene>